<sequence length="235" mass="25002">MKKFSLAVACFSFLLMSCSSDDNALTAETVNQSNFINPNAGNRTVTDPKNLSNVYDGAGKMHAEILDEYLDHFTPTSVLSTVIYDVEDTSDGNSSFTAISSTYSGITTTALSNVISNATTPSTIITATTNTSTRGRNRLKDFTDMLPGFETADFDDVYDDIVDFEASIIADTLLTTADKQLILTTTSIARYGISYAKDRNRGWVKTQSSIVGAISGANTNTATAVITSVAAGAAD</sequence>
<feature type="chain" id="PRO_5001992743" description="Lipoprotein" evidence="1">
    <location>
        <begin position="25"/>
        <end position="235"/>
    </location>
</feature>
<name>A0A0A2MS52_9FLAO</name>
<evidence type="ECO:0008006" key="4">
    <source>
        <dbReference type="Google" id="ProtNLM"/>
    </source>
</evidence>
<evidence type="ECO:0000256" key="1">
    <source>
        <dbReference type="SAM" id="SignalP"/>
    </source>
</evidence>
<dbReference type="AlphaFoldDB" id="A0A0A2MS52"/>
<keyword evidence="1" id="KW-0732">Signal</keyword>
<organism evidence="2 3">
    <name type="scientific">Flavobacterium subsaxonicum WB 4.1-42 = DSM 21790</name>
    <dbReference type="NCBI Taxonomy" id="1121898"/>
    <lineage>
        <taxon>Bacteria</taxon>
        <taxon>Pseudomonadati</taxon>
        <taxon>Bacteroidota</taxon>
        <taxon>Flavobacteriia</taxon>
        <taxon>Flavobacteriales</taxon>
        <taxon>Flavobacteriaceae</taxon>
        <taxon>Flavobacterium</taxon>
    </lineage>
</organism>
<protein>
    <recommendedName>
        <fullName evidence="4">Lipoprotein</fullName>
    </recommendedName>
</protein>
<dbReference type="OrthoDB" id="646079at2"/>
<dbReference type="eggNOG" id="ENOG5033H6A">
    <property type="taxonomic scope" value="Bacteria"/>
</dbReference>
<feature type="signal peptide" evidence="1">
    <location>
        <begin position="1"/>
        <end position="24"/>
    </location>
</feature>
<keyword evidence="3" id="KW-1185">Reference proteome</keyword>
<dbReference type="RefSeq" id="WP_131450705.1">
    <property type="nucleotide sequence ID" value="NZ_AUGP01000017.1"/>
</dbReference>
<evidence type="ECO:0000313" key="2">
    <source>
        <dbReference type="EMBL" id="KGO94273.1"/>
    </source>
</evidence>
<accession>A0A0A2MS52</accession>
<dbReference type="Proteomes" id="UP000030111">
    <property type="component" value="Unassembled WGS sequence"/>
</dbReference>
<proteinExistence type="predicted"/>
<gene>
    <name evidence="2" type="ORF">Q766_04945</name>
</gene>
<comment type="caution">
    <text evidence="2">The sequence shown here is derived from an EMBL/GenBank/DDBJ whole genome shotgun (WGS) entry which is preliminary data.</text>
</comment>
<reference evidence="2 3" key="1">
    <citation type="submission" date="2013-09" db="EMBL/GenBank/DDBJ databases">
        <authorList>
            <person name="Zeng Z."/>
            <person name="Chen C."/>
        </authorList>
    </citation>
    <scope>NUCLEOTIDE SEQUENCE [LARGE SCALE GENOMIC DNA]</scope>
    <source>
        <strain evidence="2 3">WB 4.1-42</strain>
    </source>
</reference>
<evidence type="ECO:0000313" key="3">
    <source>
        <dbReference type="Proteomes" id="UP000030111"/>
    </source>
</evidence>
<dbReference type="PROSITE" id="PS51257">
    <property type="entry name" value="PROKAR_LIPOPROTEIN"/>
    <property type="match status" value="1"/>
</dbReference>
<dbReference type="EMBL" id="JRLY01000002">
    <property type="protein sequence ID" value="KGO94273.1"/>
    <property type="molecule type" value="Genomic_DNA"/>
</dbReference>